<comment type="caution">
    <text evidence="2">The sequence shown here is derived from an EMBL/GenBank/DDBJ whole genome shotgun (WGS) entry which is preliminary data.</text>
</comment>
<organism evidence="2 3">
    <name type="scientific">Dysosmobacter segnis</name>
    <dbReference type="NCBI Taxonomy" id="2763042"/>
    <lineage>
        <taxon>Bacteria</taxon>
        <taxon>Bacillati</taxon>
        <taxon>Bacillota</taxon>
        <taxon>Clostridia</taxon>
        <taxon>Eubacteriales</taxon>
        <taxon>Oscillospiraceae</taxon>
        <taxon>Dysosmobacter</taxon>
    </lineage>
</organism>
<gene>
    <name evidence="2" type="ORF">H8Z83_01165</name>
</gene>
<keyword evidence="3" id="KW-1185">Reference proteome</keyword>
<dbReference type="RefSeq" id="WP_187013359.1">
    <property type="nucleotide sequence ID" value="NZ_JACOQI010000001.1"/>
</dbReference>
<accession>A0A923MF61</accession>
<protein>
    <submittedName>
        <fullName evidence="2">Uncharacterized protein</fullName>
    </submittedName>
</protein>
<dbReference type="EMBL" id="JACOQI010000001">
    <property type="protein sequence ID" value="MBC5768961.1"/>
    <property type="molecule type" value="Genomic_DNA"/>
</dbReference>
<evidence type="ECO:0000313" key="2">
    <source>
        <dbReference type="EMBL" id="MBC5768961.1"/>
    </source>
</evidence>
<name>A0A923MF61_9FIRM</name>
<reference evidence="2" key="1">
    <citation type="submission" date="2020-08" db="EMBL/GenBank/DDBJ databases">
        <title>Genome public.</title>
        <authorList>
            <person name="Liu C."/>
            <person name="Sun Q."/>
        </authorList>
    </citation>
    <scope>NUCLEOTIDE SEQUENCE</scope>
    <source>
        <strain evidence="2">BX15</strain>
    </source>
</reference>
<dbReference type="AlphaFoldDB" id="A0A923MF61"/>
<feature type="coiled-coil region" evidence="1">
    <location>
        <begin position="25"/>
        <end position="102"/>
    </location>
</feature>
<evidence type="ECO:0000313" key="3">
    <source>
        <dbReference type="Proteomes" id="UP000620327"/>
    </source>
</evidence>
<sequence>MPQISETQCPFCDGKIRIEKTPNYIEAAKSDYKKIKLQAKDLQKAYDELLAEKDILESSIESLLAKKQSAEELVANKLTPKANQLKEKIAEYKKTLEYQNEISFLKKLVEQKTSDIIDTESLGESENKFKVKDYFDYSFVSEFGKWIKLFLEDCKYPNLTSLIFDKATMDIVLNGKKKSANGKGYNAYLNSAVAIVLSRYMQKHAHYAPGLILLDSPILSLKEIDTQKPSQSMRNGLFENIASTSEGIQTIVIENEIPEIDYSNVNLIHFTKNANTGRYGFLIDVMD</sequence>
<keyword evidence="1" id="KW-0175">Coiled coil</keyword>
<dbReference type="Proteomes" id="UP000620327">
    <property type="component" value="Unassembled WGS sequence"/>
</dbReference>
<proteinExistence type="predicted"/>
<evidence type="ECO:0000256" key="1">
    <source>
        <dbReference type="SAM" id="Coils"/>
    </source>
</evidence>